<name>A0A8K1CG57_PYTOL</name>
<evidence type="ECO:0000313" key="4">
    <source>
        <dbReference type="EMBL" id="TMW62419.1"/>
    </source>
</evidence>
<reference evidence="4" key="1">
    <citation type="submission" date="2019-03" db="EMBL/GenBank/DDBJ databases">
        <title>Long read genome sequence of the mycoparasitic Pythium oligandrum ATCC 38472 isolated from sugarbeet rhizosphere.</title>
        <authorList>
            <person name="Gaulin E."/>
        </authorList>
    </citation>
    <scope>NUCLEOTIDE SEQUENCE</scope>
    <source>
        <strain evidence="4">ATCC 38472_TT</strain>
    </source>
</reference>
<feature type="domain" description="BZIP" evidence="3">
    <location>
        <begin position="179"/>
        <end position="226"/>
    </location>
</feature>
<evidence type="ECO:0000256" key="1">
    <source>
        <dbReference type="SAM" id="Coils"/>
    </source>
</evidence>
<evidence type="ECO:0000259" key="3">
    <source>
        <dbReference type="PROSITE" id="PS50217"/>
    </source>
</evidence>
<dbReference type="CDD" id="cd14690">
    <property type="entry name" value="bZIP_CREB1"/>
    <property type="match status" value="1"/>
</dbReference>
<feature type="coiled-coil region" evidence="1">
    <location>
        <begin position="197"/>
        <end position="252"/>
    </location>
</feature>
<dbReference type="OrthoDB" id="295274at2759"/>
<accession>A0A8K1CG57</accession>
<dbReference type="InterPro" id="IPR004827">
    <property type="entry name" value="bZIP"/>
</dbReference>
<comment type="caution">
    <text evidence="4">The sequence shown here is derived from an EMBL/GenBank/DDBJ whole genome shotgun (WGS) entry which is preliminary data.</text>
</comment>
<evidence type="ECO:0000256" key="2">
    <source>
        <dbReference type="SAM" id="MobiDB-lite"/>
    </source>
</evidence>
<keyword evidence="1" id="KW-0175">Coiled coil</keyword>
<dbReference type="PROSITE" id="PS50217">
    <property type="entry name" value="BZIP"/>
    <property type="match status" value="1"/>
</dbReference>
<feature type="region of interest" description="Disordered" evidence="2">
    <location>
        <begin position="1"/>
        <end position="22"/>
    </location>
</feature>
<evidence type="ECO:0000313" key="5">
    <source>
        <dbReference type="Proteomes" id="UP000794436"/>
    </source>
</evidence>
<keyword evidence="5" id="KW-1185">Reference proteome</keyword>
<feature type="compositionally biased region" description="Basic residues" evidence="2">
    <location>
        <begin position="162"/>
        <end position="172"/>
    </location>
</feature>
<dbReference type="AlphaFoldDB" id="A0A8K1CG57"/>
<gene>
    <name evidence="4" type="ORF">Poli38472_005037</name>
</gene>
<dbReference type="GO" id="GO:0003700">
    <property type="term" value="F:DNA-binding transcription factor activity"/>
    <property type="evidence" value="ECO:0007669"/>
    <property type="project" value="InterPro"/>
</dbReference>
<sequence>MSATNGGAEPTESVQTTSGIDWSIFRDGEDDTFTWLWRTNAAAPDALAGMGPPSLVEATGALNSTASIAQSASTPLVPPVASTPAPKQPALLQRSEMPAQSQQVINLEDDDDDDEFDQDDFDDDDEYDDDQDQGDLLHTGSDKSNNEQASQSANQQQQGGKGGKRLGKRRKGSSGVDEEKKKQQRRVKNLASVREFRKRKMKQQEENEARLRRLEAENMDLKMRLKIGKEALVSEQREKQQIKEQMREMLQRGASEQEVARFLNMYKVTYSDYGPKRREKIQFHLARIRELLLPTQVTKLSLYSVEQGSEMIARDRDLNEDTTSAVDAGMAPMSLWGILAKELNVSAAQQRQILERRASIQRVRDDLNETLGIVKQLEQVTEDKNTALEAHIAELQRILTPSQATKFIIWVKENPAFMYMLDKLVDSTLMGTEE</sequence>
<feature type="region of interest" description="Disordered" evidence="2">
    <location>
        <begin position="69"/>
        <end position="188"/>
    </location>
</feature>
<proteinExistence type="predicted"/>
<feature type="compositionally biased region" description="Low complexity" evidence="2">
    <location>
        <begin position="146"/>
        <end position="158"/>
    </location>
</feature>
<protein>
    <recommendedName>
        <fullName evidence="3">BZIP domain-containing protein</fullName>
    </recommendedName>
</protein>
<organism evidence="4 5">
    <name type="scientific">Pythium oligandrum</name>
    <name type="common">Mycoparasitic fungus</name>
    <dbReference type="NCBI Taxonomy" id="41045"/>
    <lineage>
        <taxon>Eukaryota</taxon>
        <taxon>Sar</taxon>
        <taxon>Stramenopiles</taxon>
        <taxon>Oomycota</taxon>
        <taxon>Peronosporomycetes</taxon>
        <taxon>Pythiales</taxon>
        <taxon>Pythiaceae</taxon>
        <taxon>Pythium</taxon>
    </lineage>
</organism>
<dbReference type="Proteomes" id="UP000794436">
    <property type="component" value="Unassembled WGS sequence"/>
</dbReference>
<feature type="compositionally biased region" description="Acidic residues" evidence="2">
    <location>
        <begin position="107"/>
        <end position="133"/>
    </location>
</feature>
<dbReference type="EMBL" id="SPLM01000073">
    <property type="protein sequence ID" value="TMW62419.1"/>
    <property type="molecule type" value="Genomic_DNA"/>
</dbReference>